<comment type="caution">
    <text evidence="1">The sequence shown here is derived from an EMBL/GenBank/DDBJ whole genome shotgun (WGS) entry which is preliminary data.</text>
</comment>
<accession>A0ABN3AAJ7</accession>
<dbReference type="Gene3D" id="3.40.50.1820">
    <property type="entry name" value="alpha/beta hydrolase"/>
    <property type="match status" value="1"/>
</dbReference>
<reference evidence="1 2" key="1">
    <citation type="journal article" date="2019" name="Int. J. Syst. Evol. Microbiol.">
        <title>The Global Catalogue of Microorganisms (GCM) 10K type strain sequencing project: providing services to taxonomists for standard genome sequencing and annotation.</title>
        <authorList>
            <consortium name="The Broad Institute Genomics Platform"/>
            <consortium name="The Broad Institute Genome Sequencing Center for Infectious Disease"/>
            <person name="Wu L."/>
            <person name="Ma J."/>
        </authorList>
    </citation>
    <scope>NUCLEOTIDE SEQUENCE [LARGE SCALE GENOMIC DNA]</scope>
    <source>
        <strain evidence="1 2">JCM 14560</strain>
    </source>
</reference>
<evidence type="ECO:0000313" key="2">
    <source>
        <dbReference type="Proteomes" id="UP001422759"/>
    </source>
</evidence>
<dbReference type="SUPFAM" id="SSF53474">
    <property type="entry name" value="alpha/beta-Hydrolases"/>
    <property type="match status" value="1"/>
</dbReference>
<protein>
    <recommendedName>
        <fullName evidence="3">Alpha/beta hydrolase</fullName>
    </recommendedName>
</protein>
<name>A0ABN3AAJ7_9ACTN</name>
<dbReference type="InterPro" id="IPR010520">
    <property type="entry name" value="FrsA-like"/>
</dbReference>
<gene>
    <name evidence="1" type="ORF">GCM10009760_60180</name>
</gene>
<sequence length="357" mass="39334">MNSVEELKRFVAVHAKGQQIPDFDRVLDRITTDGEGPGSWTGEWCTEAERLEDEGRDLEACRHFIMARFPFTGTPARLAAAERSVAAFERWRAGSGQDIHRLEVEIEGRKVGCWQSGLSATAGRPLLVLMGGNVSVKEQWAPALPVFRRLGMAAIVVDLPGIGENPVPYDEKSHRFLSGLLDAVADRADVTRTYALALSFSGHLALRCAMDDARIRGVITAGAPISEFFTDAGWQRGVPQITVDTMAHLTGTDLAGLRHWALPTERLAALDIPVAYVASTRDEIVPRADVRLLHRHVRQLRVLEHDDVHAAPGHVEESKLWSALSLLRMRKVLGPQRPALGLLYTLARLRARSTSAL</sequence>
<proteinExistence type="predicted"/>
<evidence type="ECO:0000313" key="1">
    <source>
        <dbReference type="EMBL" id="GAA2157762.1"/>
    </source>
</evidence>
<organism evidence="1 2">
    <name type="scientific">Kitasatospora kazusensis</name>
    <dbReference type="NCBI Taxonomy" id="407974"/>
    <lineage>
        <taxon>Bacteria</taxon>
        <taxon>Bacillati</taxon>
        <taxon>Actinomycetota</taxon>
        <taxon>Actinomycetes</taxon>
        <taxon>Kitasatosporales</taxon>
        <taxon>Streptomycetaceae</taxon>
        <taxon>Kitasatospora</taxon>
    </lineage>
</organism>
<evidence type="ECO:0008006" key="3">
    <source>
        <dbReference type="Google" id="ProtNLM"/>
    </source>
</evidence>
<dbReference type="InterPro" id="IPR029058">
    <property type="entry name" value="AB_hydrolase_fold"/>
</dbReference>
<dbReference type="RefSeq" id="WP_344469400.1">
    <property type="nucleotide sequence ID" value="NZ_BAAANT010000062.1"/>
</dbReference>
<dbReference type="Proteomes" id="UP001422759">
    <property type="component" value="Unassembled WGS sequence"/>
</dbReference>
<keyword evidence="2" id="KW-1185">Reference proteome</keyword>
<dbReference type="EMBL" id="BAAANT010000062">
    <property type="protein sequence ID" value="GAA2157762.1"/>
    <property type="molecule type" value="Genomic_DNA"/>
</dbReference>
<dbReference type="Pfam" id="PF06500">
    <property type="entry name" value="FrsA-like"/>
    <property type="match status" value="1"/>
</dbReference>